<accession>A0AAE3KTT5</accession>
<dbReference type="AlphaFoldDB" id="A0AAE3KTT5"/>
<proteinExistence type="predicted"/>
<evidence type="ECO:0000313" key="2">
    <source>
        <dbReference type="Proteomes" id="UP001204144"/>
    </source>
</evidence>
<organism evidence="1 2">
    <name type="scientific">Lacihabitans soyangensis</name>
    <dbReference type="NCBI Taxonomy" id="869394"/>
    <lineage>
        <taxon>Bacteria</taxon>
        <taxon>Pseudomonadati</taxon>
        <taxon>Bacteroidota</taxon>
        <taxon>Cytophagia</taxon>
        <taxon>Cytophagales</taxon>
        <taxon>Leadbetterellaceae</taxon>
        <taxon>Lacihabitans</taxon>
    </lineage>
</organism>
<gene>
    <name evidence="1" type="ORF">EGI31_17950</name>
</gene>
<keyword evidence="2" id="KW-1185">Reference proteome</keyword>
<evidence type="ECO:0000313" key="1">
    <source>
        <dbReference type="EMBL" id="MCP9764827.1"/>
    </source>
</evidence>
<dbReference type="Proteomes" id="UP001204144">
    <property type="component" value="Unassembled WGS sequence"/>
</dbReference>
<comment type="caution">
    <text evidence="1">The sequence shown here is derived from an EMBL/GenBank/DDBJ whole genome shotgun (WGS) entry which is preliminary data.</text>
</comment>
<sequence length="65" mass="7514">MNSGTQMSMQWIQSNINLMITNSDQVIQEVGNSMNILMLQNKVERFVVTIDKNLKQVIILKLDNF</sequence>
<dbReference type="EMBL" id="RJUF01000176">
    <property type="protein sequence ID" value="MCP9764827.1"/>
    <property type="molecule type" value="Genomic_DNA"/>
</dbReference>
<reference evidence="1 2" key="1">
    <citation type="submission" date="2018-11" db="EMBL/GenBank/DDBJ databases">
        <title>Novel bacteria species description.</title>
        <authorList>
            <person name="Han J.-H."/>
        </authorList>
    </citation>
    <scope>NUCLEOTIDE SEQUENCE [LARGE SCALE GENOMIC DNA]</scope>
    <source>
        <strain evidence="1 2">KCTC23259</strain>
    </source>
</reference>
<name>A0AAE3KTT5_9BACT</name>
<protein>
    <submittedName>
        <fullName evidence="1">Uncharacterized protein</fullName>
    </submittedName>
</protein>